<dbReference type="Gene3D" id="1.20.120.530">
    <property type="entry name" value="GntR ligand-binding domain-like"/>
    <property type="match status" value="1"/>
</dbReference>
<evidence type="ECO:0000313" key="5">
    <source>
        <dbReference type="EMBL" id="PDT45116.1"/>
    </source>
</evidence>
<accession>A0A2A6LSD3</accession>
<dbReference type="Pfam" id="PF00392">
    <property type="entry name" value="GntR"/>
    <property type="match status" value="1"/>
</dbReference>
<dbReference type="InterPro" id="IPR000524">
    <property type="entry name" value="Tscrpt_reg_HTH_GntR"/>
</dbReference>
<dbReference type="InterPro" id="IPR011711">
    <property type="entry name" value="GntR_C"/>
</dbReference>
<keyword evidence="1" id="KW-0805">Transcription regulation</keyword>
<gene>
    <name evidence="5" type="ORF">CO661_25050</name>
</gene>
<dbReference type="Gene3D" id="1.10.10.10">
    <property type="entry name" value="Winged helix-like DNA-binding domain superfamily/Winged helix DNA-binding domain"/>
    <property type="match status" value="1"/>
</dbReference>
<keyword evidence="3" id="KW-0804">Transcription</keyword>
<keyword evidence="2" id="KW-0238">DNA-binding</keyword>
<protein>
    <submittedName>
        <fullName evidence="5">FadR family transcriptional regulator</fullName>
    </submittedName>
</protein>
<proteinExistence type="predicted"/>
<dbReference type="SUPFAM" id="SSF48008">
    <property type="entry name" value="GntR ligand-binding domain-like"/>
    <property type="match status" value="1"/>
</dbReference>
<dbReference type="InterPro" id="IPR036388">
    <property type="entry name" value="WH-like_DNA-bd_sf"/>
</dbReference>
<dbReference type="CDD" id="cd07377">
    <property type="entry name" value="WHTH_GntR"/>
    <property type="match status" value="1"/>
</dbReference>
<feature type="domain" description="HTH gntR-type" evidence="4">
    <location>
        <begin position="21"/>
        <end position="89"/>
    </location>
</feature>
<evidence type="ECO:0000313" key="6">
    <source>
        <dbReference type="Proteomes" id="UP000220353"/>
    </source>
</evidence>
<dbReference type="GO" id="GO:0003700">
    <property type="term" value="F:DNA-binding transcription factor activity"/>
    <property type="evidence" value="ECO:0007669"/>
    <property type="project" value="InterPro"/>
</dbReference>
<dbReference type="Pfam" id="PF07729">
    <property type="entry name" value="FCD"/>
    <property type="match status" value="1"/>
</dbReference>
<name>A0A2A6LSD3_RHIFR</name>
<dbReference type="AlphaFoldDB" id="A0A2A6LSD3"/>
<comment type="caution">
    <text evidence="5">The sequence shown here is derived from an EMBL/GenBank/DDBJ whole genome shotgun (WGS) entry which is preliminary data.</text>
</comment>
<dbReference type="SUPFAM" id="SSF46785">
    <property type="entry name" value="Winged helix' DNA-binding domain"/>
    <property type="match status" value="1"/>
</dbReference>
<evidence type="ECO:0000256" key="2">
    <source>
        <dbReference type="ARBA" id="ARBA00023125"/>
    </source>
</evidence>
<dbReference type="EMBL" id="NWTC01000024">
    <property type="protein sequence ID" value="PDT45116.1"/>
    <property type="molecule type" value="Genomic_DNA"/>
</dbReference>
<dbReference type="SMART" id="SM00895">
    <property type="entry name" value="FCD"/>
    <property type="match status" value="1"/>
</dbReference>
<dbReference type="Proteomes" id="UP000220353">
    <property type="component" value="Unassembled WGS sequence"/>
</dbReference>
<evidence type="ECO:0000259" key="4">
    <source>
        <dbReference type="PROSITE" id="PS50949"/>
    </source>
</evidence>
<evidence type="ECO:0000256" key="1">
    <source>
        <dbReference type="ARBA" id="ARBA00023015"/>
    </source>
</evidence>
<dbReference type="PANTHER" id="PTHR43537:SF5">
    <property type="entry name" value="UXU OPERON TRANSCRIPTIONAL REGULATOR"/>
    <property type="match status" value="1"/>
</dbReference>
<reference evidence="5 6" key="1">
    <citation type="submission" date="2017-09" db="EMBL/GenBank/DDBJ databases">
        <title>Comparative genomics of rhizobia isolated from Phaseolus vulgaris in China.</title>
        <authorList>
            <person name="Tong W."/>
        </authorList>
    </citation>
    <scope>NUCLEOTIDE SEQUENCE [LARGE SCALE GENOMIC DNA]</scope>
    <source>
        <strain evidence="5 6">PCH1</strain>
    </source>
</reference>
<organism evidence="5 6">
    <name type="scientific">Rhizobium fredii</name>
    <name type="common">Sinorhizobium fredii</name>
    <dbReference type="NCBI Taxonomy" id="380"/>
    <lineage>
        <taxon>Bacteria</taxon>
        <taxon>Pseudomonadati</taxon>
        <taxon>Pseudomonadota</taxon>
        <taxon>Alphaproteobacteria</taxon>
        <taxon>Hyphomicrobiales</taxon>
        <taxon>Rhizobiaceae</taxon>
        <taxon>Sinorhizobium/Ensifer group</taxon>
        <taxon>Sinorhizobium</taxon>
    </lineage>
</organism>
<dbReference type="SMART" id="SM00345">
    <property type="entry name" value="HTH_GNTR"/>
    <property type="match status" value="1"/>
</dbReference>
<dbReference type="InterPro" id="IPR036390">
    <property type="entry name" value="WH_DNA-bd_sf"/>
</dbReference>
<dbReference type="PRINTS" id="PR00035">
    <property type="entry name" value="HTHGNTR"/>
</dbReference>
<evidence type="ECO:0000256" key="3">
    <source>
        <dbReference type="ARBA" id="ARBA00023163"/>
    </source>
</evidence>
<dbReference type="GO" id="GO:0003677">
    <property type="term" value="F:DNA binding"/>
    <property type="evidence" value="ECO:0007669"/>
    <property type="project" value="UniProtKB-KW"/>
</dbReference>
<dbReference type="InterPro" id="IPR008920">
    <property type="entry name" value="TF_FadR/GntR_C"/>
</dbReference>
<sequence length="247" mass="27474">MTGETRLLNDVSLKLKPARRERLADVLYGQILEQITSGQLVEGAKLPSEARICSDFQVSRPVVREALMRLQADGLVVSRQGIGTFVKSRPSNKLTDFAASAEIASYLRAFEPRLALETECAGLAAMRRTKAQLNQIGEALAALESAFQRGENGWEEDFAFHLAVAAAAGNELFPRLLQDLRDIMSGSMRMALSLTQQGSEDRRRRVLEEHRKIFVAISSQNADLARLHMRYHLTESRARVTGSYGEL</sequence>
<dbReference type="PANTHER" id="PTHR43537">
    <property type="entry name" value="TRANSCRIPTIONAL REGULATOR, GNTR FAMILY"/>
    <property type="match status" value="1"/>
</dbReference>
<dbReference type="PROSITE" id="PS50949">
    <property type="entry name" value="HTH_GNTR"/>
    <property type="match status" value="1"/>
</dbReference>